<dbReference type="InterPro" id="IPR006115">
    <property type="entry name" value="6PGDH_NADP-bd"/>
</dbReference>
<dbReference type="GO" id="GO:0051287">
    <property type="term" value="F:NAD binding"/>
    <property type="evidence" value="ECO:0007669"/>
    <property type="project" value="InterPro"/>
</dbReference>
<comment type="caution">
    <text evidence="3">The sequence shown here is derived from an EMBL/GenBank/DDBJ whole genome shotgun (WGS) entry which is preliminary data.</text>
</comment>
<protein>
    <recommendedName>
        <fullName evidence="5">3-hydroxyisobutyrate dehydrogenase</fullName>
    </recommendedName>
</protein>
<dbReference type="InterPro" id="IPR036291">
    <property type="entry name" value="NAD(P)-bd_dom_sf"/>
</dbReference>
<name>A0A427XRQ8_9TREE</name>
<dbReference type="Pfam" id="PF14833">
    <property type="entry name" value="NAD_binding_11"/>
    <property type="match status" value="2"/>
</dbReference>
<dbReference type="InterPro" id="IPR008927">
    <property type="entry name" value="6-PGluconate_DH-like_C_sf"/>
</dbReference>
<dbReference type="PROSITE" id="PS00895">
    <property type="entry name" value="3_HYDROXYISOBUT_DH"/>
    <property type="match status" value="1"/>
</dbReference>
<gene>
    <name evidence="3" type="ORF">EHS25_006845</name>
</gene>
<feature type="domain" description="6-phosphogluconate dehydrogenase NADP-binding" evidence="1">
    <location>
        <begin position="296"/>
        <end position="447"/>
    </location>
</feature>
<evidence type="ECO:0000259" key="1">
    <source>
        <dbReference type="Pfam" id="PF03446"/>
    </source>
</evidence>
<dbReference type="Gene3D" id="3.40.50.720">
    <property type="entry name" value="NAD(P)-binding Rossmann-like Domain"/>
    <property type="match status" value="2"/>
</dbReference>
<dbReference type="PANTHER" id="PTHR43060:SF17">
    <property type="entry name" value="L-THREONATE DEHYDROGENASE"/>
    <property type="match status" value="1"/>
</dbReference>
<keyword evidence="4" id="KW-1185">Reference proteome</keyword>
<dbReference type="InterPro" id="IPR029154">
    <property type="entry name" value="HIBADH-like_NADP-bd"/>
</dbReference>
<dbReference type="GO" id="GO:0050661">
    <property type="term" value="F:NADP binding"/>
    <property type="evidence" value="ECO:0007669"/>
    <property type="project" value="InterPro"/>
</dbReference>
<dbReference type="SUPFAM" id="SSF48179">
    <property type="entry name" value="6-phosphogluconate dehydrogenase C-terminal domain-like"/>
    <property type="match status" value="2"/>
</dbReference>
<dbReference type="EMBL" id="RSCD01000030">
    <property type="protein sequence ID" value="RSH81488.1"/>
    <property type="molecule type" value="Genomic_DNA"/>
</dbReference>
<dbReference type="OrthoDB" id="435038at2759"/>
<dbReference type="SUPFAM" id="SSF51735">
    <property type="entry name" value="NAD(P)-binding Rossmann-fold domains"/>
    <property type="match status" value="2"/>
</dbReference>
<evidence type="ECO:0008006" key="5">
    <source>
        <dbReference type="Google" id="ProtNLM"/>
    </source>
</evidence>
<evidence type="ECO:0000313" key="4">
    <source>
        <dbReference type="Proteomes" id="UP000279259"/>
    </source>
</evidence>
<evidence type="ECO:0000313" key="3">
    <source>
        <dbReference type="EMBL" id="RSH81488.1"/>
    </source>
</evidence>
<reference evidence="3 4" key="1">
    <citation type="submission" date="2018-11" db="EMBL/GenBank/DDBJ databases">
        <title>Genome sequence of Saitozyma podzolica DSM 27192.</title>
        <authorList>
            <person name="Aliyu H."/>
            <person name="Gorte O."/>
            <person name="Ochsenreither K."/>
        </authorList>
    </citation>
    <scope>NUCLEOTIDE SEQUENCE [LARGE SCALE GENOMIC DNA]</scope>
    <source>
        <strain evidence="3 4">DSM 27192</strain>
    </source>
</reference>
<dbReference type="Pfam" id="PF03446">
    <property type="entry name" value="NAD_binding_2"/>
    <property type="match status" value="2"/>
</dbReference>
<evidence type="ECO:0000259" key="2">
    <source>
        <dbReference type="Pfam" id="PF14833"/>
    </source>
</evidence>
<dbReference type="AlphaFoldDB" id="A0A427XRQ8"/>
<dbReference type="STRING" id="1890683.A0A427XRQ8"/>
<dbReference type="Proteomes" id="UP000279259">
    <property type="component" value="Unassembled WGS sequence"/>
</dbReference>
<accession>A0A427XRQ8</accession>
<dbReference type="PANTHER" id="PTHR43060">
    <property type="entry name" value="3-HYDROXYISOBUTYRATE DEHYDROGENASE-LIKE 1, MITOCHONDRIAL-RELATED"/>
    <property type="match status" value="1"/>
</dbReference>
<dbReference type="GO" id="GO:0016491">
    <property type="term" value="F:oxidoreductase activity"/>
    <property type="evidence" value="ECO:0007669"/>
    <property type="project" value="InterPro"/>
</dbReference>
<dbReference type="Gene3D" id="1.10.1040.10">
    <property type="entry name" value="N-(1-d-carboxylethyl)-l-norvaline Dehydrogenase, domain 2"/>
    <property type="match status" value="2"/>
</dbReference>
<proteinExistence type="predicted"/>
<feature type="domain" description="3-hydroxyisobutyrate dehydrogenase-like NAD-binding" evidence="2">
    <location>
        <begin position="462"/>
        <end position="579"/>
    </location>
</feature>
<sequence length="593" mass="60950">MSATSVPRPSVGWIGLGAMGSGMATSLVSQGFSVKAFDVWQPSVQAAVKGGAVGCTLPKEAATGVQVLGLMVVNAAQVDDVLFGAGEVAEVPPSFLVTVQQRLDALGKGIGVCDSPVSGGSTRAAQGQLTVMTSGTAKAIETARPVLDALTRQPDGKLSVVGSVVGAASDFKLINQVFCAVQIALASESMAFSAAMGLNPRMTYNLIRTAAGDSFMYVGIVMDEARMLRFLAPLSAAAEQLFTAATGAGMARIDDCFLIRLWKNFGVNIQEETGTAEEESARAKELDVKPVGTPKVLFVGLGAMGAGMAASILKAGIDVVGYDVRPEATARFGGKTTNDPVSAAKGASIAVLVPVTAAQAEDILFAGGVAAAMPENGVIVLCSTIAPSAALKIQASLDKLQRGLKLIDAPVSGGPSRANIGDLAVMASGDDTALAKACSVLQAMATQAGNAVNLHFIPGGVGFGSKMKAVNQLLAGVQLAVAGEALAFARKKGMDLDAVYDVVSSGAASSYVMKDRVPRMRMANAPVFSVTDTFVKDLGIVLSEAKALSVPLWLTSAAHQQFIDAAASGWGQEDDSCVGRLWERYGVRIRDEQ</sequence>
<feature type="domain" description="6-phosphogluconate dehydrogenase NADP-binding" evidence="1">
    <location>
        <begin position="11"/>
        <end position="152"/>
    </location>
</feature>
<dbReference type="InterPro" id="IPR002204">
    <property type="entry name" value="3-OH-isobutyrate_DH-rel_CS"/>
</dbReference>
<dbReference type="InterPro" id="IPR013328">
    <property type="entry name" value="6PGD_dom2"/>
</dbReference>
<organism evidence="3 4">
    <name type="scientific">Saitozyma podzolica</name>
    <dbReference type="NCBI Taxonomy" id="1890683"/>
    <lineage>
        <taxon>Eukaryota</taxon>
        <taxon>Fungi</taxon>
        <taxon>Dikarya</taxon>
        <taxon>Basidiomycota</taxon>
        <taxon>Agaricomycotina</taxon>
        <taxon>Tremellomycetes</taxon>
        <taxon>Tremellales</taxon>
        <taxon>Trimorphomycetaceae</taxon>
        <taxon>Saitozyma</taxon>
    </lineage>
</organism>
<feature type="domain" description="3-hydroxyisobutyrate dehydrogenase-like NAD-binding" evidence="2">
    <location>
        <begin position="166"/>
        <end position="216"/>
    </location>
</feature>